<comment type="caution">
    <text evidence="2">The sequence shown here is derived from an EMBL/GenBank/DDBJ whole genome shotgun (WGS) entry which is preliminary data.</text>
</comment>
<feature type="transmembrane region" description="Helical" evidence="1">
    <location>
        <begin position="6"/>
        <end position="25"/>
    </location>
</feature>
<gene>
    <name evidence="2" type="ORF">DFR68_1313</name>
</gene>
<dbReference type="EMBL" id="QQAZ01000031">
    <property type="protein sequence ID" value="RDI41724.1"/>
    <property type="molecule type" value="Genomic_DNA"/>
</dbReference>
<feature type="transmembrane region" description="Helical" evidence="1">
    <location>
        <begin position="32"/>
        <end position="57"/>
    </location>
</feature>
<dbReference type="Proteomes" id="UP000255355">
    <property type="component" value="Unassembled WGS sequence"/>
</dbReference>
<reference evidence="2 3" key="1">
    <citation type="submission" date="2018-07" db="EMBL/GenBank/DDBJ databases">
        <title>Genomic Encyclopedia of Type Strains, Phase IV (KMG-IV): sequencing the most valuable type-strain genomes for metagenomic binning, comparative biology and taxonomic classification.</title>
        <authorList>
            <person name="Goeker M."/>
        </authorList>
    </citation>
    <scope>NUCLEOTIDE SEQUENCE [LARGE SCALE GENOMIC DNA]</scope>
    <source>
        <strain evidence="2 3">DSM 44952</strain>
    </source>
</reference>
<protein>
    <submittedName>
        <fullName evidence="2">Uncharacterized protein</fullName>
    </submittedName>
</protein>
<evidence type="ECO:0000313" key="3">
    <source>
        <dbReference type="Proteomes" id="UP000255355"/>
    </source>
</evidence>
<feature type="transmembrane region" description="Helical" evidence="1">
    <location>
        <begin position="63"/>
        <end position="83"/>
    </location>
</feature>
<keyword evidence="1" id="KW-0812">Transmembrane</keyword>
<organism evidence="2 3">
    <name type="scientific">Nocardia mexicana</name>
    <dbReference type="NCBI Taxonomy" id="279262"/>
    <lineage>
        <taxon>Bacteria</taxon>
        <taxon>Bacillati</taxon>
        <taxon>Actinomycetota</taxon>
        <taxon>Actinomycetes</taxon>
        <taxon>Mycobacteriales</taxon>
        <taxon>Nocardiaceae</taxon>
        <taxon>Nocardia</taxon>
    </lineage>
</organism>
<keyword evidence="1" id="KW-0472">Membrane</keyword>
<proteinExistence type="predicted"/>
<evidence type="ECO:0000256" key="1">
    <source>
        <dbReference type="SAM" id="Phobius"/>
    </source>
</evidence>
<name>A0A370GH62_9NOCA</name>
<keyword evidence="1" id="KW-1133">Transmembrane helix</keyword>
<accession>A0A370GH62</accession>
<evidence type="ECO:0000313" key="2">
    <source>
        <dbReference type="EMBL" id="RDI41724.1"/>
    </source>
</evidence>
<dbReference type="AlphaFoldDB" id="A0A370GH62"/>
<keyword evidence="3" id="KW-1185">Reference proteome</keyword>
<sequence>MPLETSTLVLLVAACAVVGALVTGVGPLRDSLAGLAVALVGGQLLGHTVMSFGMIGMHHTKSMWSPAMLCAHIVAAVCAALIIHAAEAAYRIGTAVLARVLPGLFRSPAIAGPPLLRTTHRDRVILRLFPADTFRTRGPPCPVFT</sequence>